<dbReference type="SUPFAM" id="SSF82866">
    <property type="entry name" value="Multidrug efflux transporter AcrB transmembrane domain"/>
    <property type="match status" value="1"/>
</dbReference>
<comment type="caution">
    <text evidence="2">The sequence shown here is derived from an EMBL/GenBank/DDBJ whole genome shotgun (WGS) entry which is preliminary data.</text>
</comment>
<sequence length="95" mass="9879">MHEAAAERARPILTTTLAMATGMAPAAFGTGDGGFRAPMEIAVIGGLAASTILSLVVVPTLHCLVADAGTQFGRLWSRFTPSTKHQRAEALEQTS</sequence>
<evidence type="ECO:0000313" key="3">
    <source>
        <dbReference type="Proteomes" id="UP000542776"/>
    </source>
</evidence>
<protein>
    <submittedName>
        <fullName evidence="2">Multidrug efflux pump subunit AcrB</fullName>
    </submittedName>
</protein>
<dbReference type="PANTHER" id="PTHR32063:SF77">
    <property type="entry name" value="ACR FAMILY TRANSPORT PROTEIN"/>
    <property type="match status" value="1"/>
</dbReference>
<dbReference type="PANTHER" id="PTHR32063">
    <property type="match status" value="1"/>
</dbReference>
<gene>
    <name evidence="2" type="ORF">GGR04_004650</name>
</gene>
<dbReference type="GO" id="GO:0042910">
    <property type="term" value="F:xenobiotic transmembrane transporter activity"/>
    <property type="evidence" value="ECO:0007669"/>
    <property type="project" value="TreeGrafter"/>
</dbReference>
<accession>A0A7W6MME4</accession>
<dbReference type="EMBL" id="JACIEK010000030">
    <property type="protein sequence ID" value="MBB4000770.1"/>
    <property type="molecule type" value="Genomic_DNA"/>
</dbReference>
<evidence type="ECO:0000313" key="2">
    <source>
        <dbReference type="EMBL" id="MBB4000770.1"/>
    </source>
</evidence>
<organism evidence="2 3">
    <name type="scientific">Aureimonas pseudogalii</name>
    <dbReference type="NCBI Taxonomy" id="1744844"/>
    <lineage>
        <taxon>Bacteria</taxon>
        <taxon>Pseudomonadati</taxon>
        <taxon>Pseudomonadota</taxon>
        <taxon>Alphaproteobacteria</taxon>
        <taxon>Hyphomicrobiales</taxon>
        <taxon>Aurantimonadaceae</taxon>
        <taxon>Aureimonas</taxon>
    </lineage>
</organism>
<evidence type="ECO:0000256" key="1">
    <source>
        <dbReference type="SAM" id="Phobius"/>
    </source>
</evidence>
<dbReference type="Proteomes" id="UP000542776">
    <property type="component" value="Unassembled WGS sequence"/>
</dbReference>
<proteinExistence type="predicted"/>
<dbReference type="RefSeq" id="WP_183202787.1">
    <property type="nucleotide sequence ID" value="NZ_JACIEK010000030.1"/>
</dbReference>
<keyword evidence="1" id="KW-1133">Transmembrane helix</keyword>
<name>A0A7W6MME4_9HYPH</name>
<reference evidence="2 3" key="1">
    <citation type="submission" date="2020-08" db="EMBL/GenBank/DDBJ databases">
        <title>Genomic Encyclopedia of Type Strains, Phase IV (KMG-IV): sequencing the most valuable type-strain genomes for metagenomic binning, comparative biology and taxonomic classification.</title>
        <authorList>
            <person name="Goeker M."/>
        </authorList>
    </citation>
    <scope>NUCLEOTIDE SEQUENCE [LARGE SCALE GENOMIC DNA]</scope>
    <source>
        <strain evidence="2 3">DSM 102238</strain>
    </source>
</reference>
<keyword evidence="1" id="KW-0472">Membrane</keyword>
<dbReference type="InterPro" id="IPR001036">
    <property type="entry name" value="Acrflvin-R"/>
</dbReference>
<keyword evidence="1" id="KW-0812">Transmembrane</keyword>
<feature type="transmembrane region" description="Helical" evidence="1">
    <location>
        <begin position="12"/>
        <end position="29"/>
    </location>
</feature>
<dbReference type="GO" id="GO:0005886">
    <property type="term" value="C:plasma membrane"/>
    <property type="evidence" value="ECO:0007669"/>
    <property type="project" value="TreeGrafter"/>
</dbReference>
<keyword evidence="3" id="KW-1185">Reference proteome</keyword>
<feature type="transmembrane region" description="Helical" evidence="1">
    <location>
        <begin position="41"/>
        <end position="65"/>
    </location>
</feature>
<dbReference type="AlphaFoldDB" id="A0A7W6MME4"/>
<dbReference type="Pfam" id="PF00873">
    <property type="entry name" value="ACR_tran"/>
    <property type="match status" value="1"/>
</dbReference>
<dbReference type="Gene3D" id="1.20.1640.10">
    <property type="entry name" value="Multidrug efflux transporter AcrB transmembrane domain"/>
    <property type="match status" value="1"/>
</dbReference>